<evidence type="ECO:0000256" key="2">
    <source>
        <dbReference type="ARBA" id="ARBA00022679"/>
    </source>
</evidence>
<sequence length="236" mass="25925">MQNSIDNQKILKFLNTSTAGLAILIDPDKEEVDDIPKLIKSLPVETTCILVGGSRVEPGKSDLICKNIKLFTSLPVILFPGDEKQLSSNVDAVLFLSLVSGRNPEFLINQHVKAVPFLRKHALEVIPTAYLLIDGETRTAVREVTQTQPIPQDSIQLIVDTCLAAKFLGMQLIYLEAGSGAQRPVDFNIIKRLKQEIDLPIMVGGGIKSLSLANEYYKAGARMVVVGTAFEQRILK</sequence>
<feature type="binding site" evidence="9">
    <location>
        <begin position="174"/>
        <end position="180"/>
    </location>
    <ligand>
        <name>sn-glycerol 1-phosphate</name>
        <dbReference type="ChEBI" id="CHEBI:57685"/>
    </ligand>
</feature>
<evidence type="ECO:0000256" key="8">
    <source>
        <dbReference type="ARBA" id="ARBA00047288"/>
    </source>
</evidence>
<dbReference type="NCBIfam" id="TIGR01768">
    <property type="entry name" value="GGGP-family"/>
    <property type="match status" value="1"/>
</dbReference>
<dbReference type="InterPro" id="IPR038597">
    <property type="entry name" value="GGGP/HepGP_synthase_sf"/>
</dbReference>
<keyword evidence="6 9" id="KW-0594">Phospholipid biosynthesis</keyword>
<gene>
    <name evidence="10" type="ORF">ACFSQ0_10290</name>
</gene>
<keyword evidence="4 9" id="KW-0460">Magnesium</keyword>
<dbReference type="Gene3D" id="3.20.20.390">
    <property type="entry name" value="FMN-linked oxidoreductases"/>
    <property type="match status" value="1"/>
</dbReference>
<comment type="similarity">
    <text evidence="9">Belongs to the GGGP/HepGP synthase family. Group II subfamily.</text>
</comment>
<comment type="caution">
    <text evidence="10">The sequence shown here is derived from an EMBL/GenBank/DDBJ whole genome shotgun (WGS) entry which is preliminary data.</text>
</comment>
<keyword evidence="11" id="KW-1185">Reference proteome</keyword>
<dbReference type="InterPro" id="IPR010946">
    <property type="entry name" value="GGGP_synth"/>
</dbReference>
<comment type="cofactor">
    <cofactor evidence="9">
        <name>Mg(2+)</name>
        <dbReference type="ChEBI" id="CHEBI:18420"/>
    </cofactor>
</comment>
<dbReference type="HAMAP" id="MF_00112">
    <property type="entry name" value="GGGP_HepGP_synthase"/>
    <property type="match status" value="1"/>
</dbReference>
<evidence type="ECO:0000256" key="5">
    <source>
        <dbReference type="ARBA" id="ARBA00023098"/>
    </source>
</evidence>
<comment type="function">
    <text evidence="9">Prenyltransferase that catalyzes the transfer of the geranylgeranyl moiety of geranylgeranyl diphosphate (GGPP) to the C3 hydroxyl of sn-glycerol-1-phosphate (G1P).</text>
</comment>
<evidence type="ECO:0000256" key="7">
    <source>
        <dbReference type="ARBA" id="ARBA00023264"/>
    </source>
</evidence>
<dbReference type="NCBIfam" id="NF003198">
    <property type="entry name" value="PRK04169.1-2"/>
    <property type="match status" value="1"/>
</dbReference>
<dbReference type="NCBIfam" id="TIGR01769">
    <property type="entry name" value="GGGP"/>
    <property type="match status" value="1"/>
</dbReference>
<keyword evidence="1 9" id="KW-0444">Lipid biosynthesis</keyword>
<evidence type="ECO:0000313" key="11">
    <source>
        <dbReference type="Proteomes" id="UP001597357"/>
    </source>
</evidence>
<dbReference type="SUPFAM" id="SSF51395">
    <property type="entry name" value="FMN-linked oxidoreductases"/>
    <property type="match status" value="1"/>
</dbReference>
<dbReference type="Proteomes" id="UP001597357">
    <property type="component" value="Unassembled WGS sequence"/>
</dbReference>
<name>A0ABW5SF68_9FLAO</name>
<proteinExistence type="inferred from homology"/>
<evidence type="ECO:0000313" key="10">
    <source>
        <dbReference type="EMBL" id="MFD2698382.1"/>
    </source>
</evidence>
<keyword evidence="7 9" id="KW-1208">Phospholipid metabolism</keyword>
<dbReference type="InterPro" id="IPR008205">
    <property type="entry name" value="GGGP_HepGP_synthase"/>
</dbReference>
<evidence type="ECO:0000256" key="6">
    <source>
        <dbReference type="ARBA" id="ARBA00023209"/>
    </source>
</evidence>
<dbReference type="EMBL" id="JBHULZ010000041">
    <property type="protein sequence ID" value="MFD2698382.1"/>
    <property type="molecule type" value="Genomic_DNA"/>
</dbReference>
<feature type="binding site" evidence="9">
    <location>
        <begin position="205"/>
        <end position="206"/>
    </location>
    <ligand>
        <name>sn-glycerol 1-phosphate</name>
        <dbReference type="ChEBI" id="CHEBI:57685"/>
    </ligand>
</feature>
<evidence type="ECO:0000256" key="3">
    <source>
        <dbReference type="ARBA" id="ARBA00022723"/>
    </source>
</evidence>
<comment type="catalytic activity">
    <reaction evidence="8 9">
        <text>sn-glycerol 1-phosphate + (2E,6E,10E)-geranylgeranyl diphosphate = sn-3-O-(geranylgeranyl)glycerol 1-phosphate + diphosphate</text>
        <dbReference type="Rhea" id="RHEA:23404"/>
        <dbReference type="ChEBI" id="CHEBI:33019"/>
        <dbReference type="ChEBI" id="CHEBI:57677"/>
        <dbReference type="ChEBI" id="CHEBI:57685"/>
        <dbReference type="ChEBI" id="CHEBI:58756"/>
        <dbReference type="EC" id="2.5.1.41"/>
    </reaction>
</comment>
<accession>A0ABW5SF68</accession>
<evidence type="ECO:0000256" key="4">
    <source>
        <dbReference type="ARBA" id="ARBA00022842"/>
    </source>
</evidence>
<comment type="caution">
    <text evidence="9">Lacks conserved residue(s) required for the propagation of feature annotation.</text>
</comment>
<dbReference type="EC" id="2.5.1.41" evidence="9"/>
<keyword evidence="5 9" id="KW-0443">Lipid metabolism</keyword>
<reference evidence="11" key="1">
    <citation type="journal article" date="2019" name="Int. J. Syst. Evol. Microbiol.">
        <title>The Global Catalogue of Microorganisms (GCM) 10K type strain sequencing project: providing services to taxonomists for standard genome sequencing and annotation.</title>
        <authorList>
            <consortium name="The Broad Institute Genomics Platform"/>
            <consortium name="The Broad Institute Genome Sequencing Center for Infectious Disease"/>
            <person name="Wu L."/>
            <person name="Ma J."/>
        </authorList>
    </citation>
    <scope>NUCLEOTIDE SEQUENCE [LARGE SCALE GENOMIC DNA]</scope>
    <source>
        <strain evidence="11">KCTC 42255</strain>
    </source>
</reference>
<dbReference type="RefSeq" id="WP_379047847.1">
    <property type="nucleotide sequence ID" value="NZ_JBHULZ010000041.1"/>
</dbReference>
<protein>
    <recommendedName>
        <fullName evidence="9">Geranylgeranylglyceryl phosphate synthase</fullName>
        <shortName evidence="9">GGGP synthase</shortName>
        <shortName evidence="9">GGGPS</shortName>
        <ecNumber evidence="9">2.5.1.41</ecNumber>
    </recommendedName>
    <alternativeName>
        <fullName evidence="9">(S)-3-O-geranylgeranylglyceryl phosphate synthase</fullName>
    </alternativeName>
    <alternativeName>
        <fullName evidence="9">Phosphoglycerol geranylgeranyltransferase</fullName>
    </alternativeName>
</protein>
<keyword evidence="3 9" id="KW-0479">Metal-binding</keyword>
<keyword evidence="2 9" id="KW-0808">Transferase</keyword>
<feature type="binding site" evidence="9">
    <location>
        <begin position="227"/>
        <end position="228"/>
    </location>
    <ligand>
        <name>sn-glycerol 1-phosphate</name>
        <dbReference type="ChEBI" id="CHEBI:57685"/>
    </ligand>
</feature>
<feature type="binding site" evidence="9">
    <location>
        <position position="54"/>
    </location>
    <ligand>
        <name>Mg(2+)</name>
        <dbReference type="ChEBI" id="CHEBI:18420"/>
    </ligand>
</feature>
<feature type="binding site" evidence="9">
    <location>
        <position position="26"/>
    </location>
    <ligand>
        <name>Mg(2+)</name>
        <dbReference type="ChEBI" id="CHEBI:18420"/>
    </ligand>
</feature>
<evidence type="ECO:0000256" key="9">
    <source>
        <dbReference type="HAMAP-Rule" id="MF_00112"/>
    </source>
</evidence>
<organism evidence="10 11">
    <name type="scientific">Mesonia sediminis</name>
    <dbReference type="NCBI Taxonomy" id="1703946"/>
    <lineage>
        <taxon>Bacteria</taxon>
        <taxon>Pseudomonadati</taxon>
        <taxon>Bacteroidota</taxon>
        <taxon>Flavobacteriia</taxon>
        <taxon>Flavobacteriales</taxon>
        <taxon>Flavobacteriaceae</taxon>
        <taxon>Mesonia</taxon>
    </lineage>
</organism>
<evidence type="ECO:0000256" key="1">
    <source>
        <dbReference type="ARBA" id="ARBA00022516"/>
    </source>
</evidence>
<dbReference type="Pfam" id="PF01884">
    <property type="entry name" value="PcrB"/>
    <property type="match status" value="1"/>
</dbReference>